<dbReference type="PROSITE" id="PS01159">
    <property type="entry name" value="WW_DOMAIN_1"/>
    <property type="match status" value="1"/>
</dbReference>
<evidence type="ECO:0000313" key="3">
    <source>
        <dbReference type="EMBL" id="RSM19598.1"/>
    </source>
</evidence>
<dbReference type="EMBL" id="NIZV01000011">
    <property type="protein sequence ID" value="RSM19598.1"/>
    <property type="molecule type" value="Genomic_DNA"/>
</dbReference>
<dbReference type="Gene3D" id="2.20.70.10">
    <property type="match status" value="1"/>
</dbReference>
<proteinExistence type="predicted"/>
<evidence type="ECO:0000256" key="1">
    <source>
        <dbReference type="SAM" id="MobiDB-lite"/>
    </source>
</evidence>
<sequence length="432" mass="46912">MLLSSLGMAVFDLTLDPPGLQTTWPTTMSTPNLASPDAHPGASSPSLPPGWIANWSPEHNAWYYVFTATGATQWEYPSPPPDQHQYSPAPDHQSQPPYDTAAETPAQDGDRGLGKVALAMGGGYLLGHGHKHEQHQQHGLGKVTQSIAMAGAGAIGAKIFGLFGNKQQQQQQHQPSPPPQPQVHVYPVYVPGPQAAPSPGPPSYYGQPPHVGQNFGHYGHTPDMSPPAQPYHHEGIQSPVTGGMGAFTPQSGPPLHIYGAAFADRDVTQVVKSLVTPQQTLTLSGDTLAEKLGDPWPEAERKMFNVLYSYGDRPMELIAADTNTANIEIKHEAISRKRMEFCQPPPSRIIACVWGCENSLTRGSSSWKKTARWKDRKRLSDEVDSGTGNRGRWSAIIGQRLELLESRIAERVARYDFHGIPLLSGLDQACTL</sequence>
<reference evidence="3 4" key="1">
    <citation type="submission" date="2017-06" db="EMBL/GenBank/DDBJ databases">
        <title>Cmopartive genomic analysis of Ambrosia Fusariam Clade fungi.</title>
        <authorList>
            <person name="Stajich J.E."/>
            <person name="Carrillo J."/>
            <person name="Kijimoto T."/>
            <person name="Eskalen A."/>
            <person name="O'Donnell K."/>
            <person name="Kasson M."/>
        </authorList>
    </citation>
    <scope>NUCLEOTIDE SEQUENCE [LARGE SCALE GENOMIC DNA]</scope>
    <source>
        <strain evidence="3 4">NRRL 20438</strain>
    </source>
</reference>
<organism evidence="3 4">
    <name type="scientific">Fusarium ambrosium</name>
    <dbReference type="NCBI Taxonomy" id="131363"/>
    <lineage>
        <taxon>Eukaryota</taxon>
        <taxon>Fungi</taxon>
        <taxon>Dikarya</taxon>
        <taxon>Ascomycota</taxon>
        <taxon>Pezizomycotina</taxon>
        <taxon>Sordariomycetes</taxon>
        <taxon>Hypocreomycetidae</taxon>
        <taxon>Hypocreales</taxon>
        <taxon>Nectriaceae</taxon>
        <taxon>Fusarium</taxon>
        <taxon>Fusarium solani species complex</taxon>
    </lineage>
</organism>
<dbReference type="AlphaFoldDB" id="A0A428UZ70"/>
<dbReference type="CDD" id="cd00201">
    <property type="entry name" value="WW"/>
    <property type="match status" value="1"/>
</dbReference>
<dbReference type="PROSITE" id="PS50020">
    <property type="entry name" value="WW_DOMAIN_2"/>
    <property type="match status" value="1"/>
</dbReference>
<feature type="compositionally biased region" description="Low complexity" evidence="1">
    <location>
        <begin position="182"/>
        <end position="193"/>
    </location>
</feature>
<feature type="compositionally biased region" description="Low complexity" evidence="1">
    <location>
        <begin position="165"/>
        <end position="174"/>
    </location>
</feature>
<dbReference type="Proteomes" id="UP000288429">
    <property type="component" value="Unassembled WGS sequence"/>
</dbReference>
<dbReference type="InterPro" id="IPR036020">
    <property type="entry name" value="WW_dom_sf"/>
</dbReference>
<comment type="caution">
    <text evidence="3">The sequence shown here is derived from an EMBL/GenBank/DDBJ whole genome shotgun (WGS) entry which is preliminary data.</text>
</comment>
<feature type="region of interest" description="Disordered" evidence="1">
    <location>
        <begin position="22"/>
        <end position="45"/>
    </location>
</feature>
<feature type="domain" description="WW" evidence="2">
    <location>
        <begin position="45"/>
        <end position="79"/>
    </location>
</feature>
<feature type="compositionally biased region" description="Polar residues" evidence="1">
    <location>
        <begin position="22"/>
        <end position="33"/>
    </location>
</feature>
<evidence type="ECO:0000313" key="4">
    <source>
        <dbReference type="Proteomes" id="UP000288429"/>
    </source>
</evidence>
<gene>
    <name evidence="3" type="ORF">CDV31_001485</name>
</gene>
<accession>A0A428UZ70</accession>
<keyword evidence="4" id="KW-1185">Reference proteome</keyword>
<dbReference type="Pfam" id="PF00397">
    <property type="entry name" value="WW"/>
    <property type="match status" value="1"/>
</dbReference>
<dbReference type="InterPro" id="IPR001202">
    <property type="entry name" value="WW_dom"/>
</dbReference>
<evidence type="ECO:0000259" key="2">
    <source>
        <dbReference type="PROSITE" id="PS50020"/>
    </source>
</evidence>
<feature type="region of interest" description="Disordered" evidence="1">
    <location>
        <begin position="165"/>
        <end position="234"/>
    </location>
</feature>
<dbReference type="SMART" id="SM00456">
    <property type="entry name" value="WW"/>
    <property type="match status" value="1"/>
</dbReference>
<feature type="region of interest" description="Disordered" evidence="1">
    <location>
        <begin position="74"/>
        <end position="114"/>
    </location>
</feature>
<dbReference type="SUPFAM" id="SSF51045">
    <property type="entry name" value="WW domain"/>
    <property type="match status" value="1"/>
</dbReference>
<name>A0A428UZ70_9HYPO</name>
<protein>
    <recommendedName>
        <fullName evidence="2">WW domain-containing protein</fullName>
    </recommendedName>
</protein>